<keyword evidence="3" id="KW-1185">Reference proteome</keyword>
<comment type="caution">
    <text evidence="2">The sequence shown here is derived from an EMBL/GenBank/DDBJ whole genome shotgun (WGS) entry which is preliminary data.</text>
</comment>
<gene>
    <name evidence="2" type="ORF">B0H17DRAFT_1287872</name>
</gene>
<feature type="compositionally biased region" description="Pro residues" evidence="1">
    <location>
        <begin position="195"/>
        <end position="204"/>
    </location>
</feature>
<proteinExistence type="predicted"/>
<protein>
    <submittedName>
        <fullName evidence="2">Uncharacterized protein</fullName>
    </submittedName>
</protein>
<evidence type="ECO:0000313" key="2">
    <source>
        <dbReference type="EMBL" id="KAJ7706972.1"/>
    </source>
</evidence>
<dbReference type="Proteomes" id="UP001221757">
    <property type="component" value="Unassembled WGS sequence"/>
</dbReference>
<evidence type="ECO:0000256" key="1">
    <source>
        <dbReference type="SAM" id="MobiDB-lite"/>
    </source>
</evidence>
<feature type="region of interest" description="Disordered" evidence="1">
    <location>
        <begin position="195"/>
        <end position="254"/>
    </location>
</feature>
<accession>A0AAD7GWU7</accession>
<name>A0AAD7GWU7_MYCRO</name>
<dbReference type="AlphaFoldDB" id="A0AAD7GWU7"/>
<evidence type="ECO:0000313" key="3">
    <source>
        <dbReference type="Proteomes" id="UP001221757"/>
    </source>
</evidence>
<organism evidence="2 3">
    <name type="scientific">Mycena rosella</name>
    <name type="common">Pink bonnet</name>
    <name type="synonym">Agaricus rosellus</name>
    <dbReference type="NCBI Taxonomy" id="1033263"/>
    <lineage>
        <taxon>Eukaryota</taxon>
        <taxon>Fungi</taxon>
        <taxon>Dikarya</taxon>
        <taxon>Basidiomycota</taxon>
        <taxon>Agaricomycotina</taxon>
        <taxon>Agaricomycetes</taxon>
        <taxon>Agaricomycetidae</taxon>
        <taxon>Agaricales</taxon>
        <taxon>Marasmiineae</taxon>
        <taxon>Mycenaceae</taxon>
        <taxon>Mycena</taxon>
    </lineage>
</organism>
<dbReference type="EMBL" id="JARKIE010000006">
    <property type="protein sequence ID" value="KAJ7706972.1"/>
    <property type="molecule type" value="Genomic_DNA"/>
</dbReference>
<reference evidence="2" key="1">
    <citation type="submission" date="2023-03" db="EMBL/GenBank/DDBJ databases">
        <title>Massive genome expansion in bonnet fungi (Mycena s.s.) driven by repeated elements and novel gene families across ecological guilds.</title>
        <authorList>
            <consortium name="Lawrence Berkeley National Laboratory"/>
            <person name="Harder C.B."/>
            <person name="Miyauchi S."/>
            <person name="Viragh M."/>
            <person name="Kuo A."/>
            <person name="Thoen E."/>
            <person name="Andreopoulos B."/>
            <person name="Lu D."/>
            <person name="Skrede I."/>
            <person name="Drula E."/>
            <person name="Henrissat B."/>
            <person name="Morin E."/>
            <person name="Kohler A."/>
            <person name="Barry K."/>
            <person name="LaButti K."/>
            <person name="Morin E."/>
            <person name="Salamov A."/>
            <person name="Lipzen A."/>
            <person name="Mereny Z."/>
            <person name="Hegedus B."/>
            <person name="Baldrian P."/>
            <person name="Stursova M."/>
            <person name="Weitz H."/>
            <person name="Taylor A."/>
            <person name="Grigoriev I.V."/>
            <person name="Nagy L.G."/>
            <person name="Martin F."/>
            <person name="Kauserud H."/>
        </authorList>
    </citation>
    <scope>NUCLEOTIDE SEQUENCE</scope>
    <source>
        <strain evidence="2">CBHHK067</strain>
    </source>
</reference>
<sequence>MFTSRMQEPEVDEEPCYATIEEVPDNEDIECIECIKNRVGVICGLWFKKPYPAYLPPVRRCPQVTHLSSIIEEEKANECLAAFSSTDKSDGASPIDILFDASIEEKKMDEFVAVPSAMEHALKEKFDTLAVVEKADTTLIIEAKELTIPLEPLPTYDWDRAPSYEEFASAVHRPPSWPAPVPHPAALISLTLNHPPPTASPRPHPAAAQHTTNTEWEEDGETCRQIRDTWPADTPGHRRRKRHLQEPTIVDARL</sequence>